<evidence type="ECO:0000313" key="4">
    <source>
        <dbReference type="EMBL" id="KAK3049226.1"/>
    </source>
</evidence>
<reference evidence="4" key="1">
    <citation type="submission" date="2023-04" db="EMBL/GenBank/DDBJ databases">
        <title>Black Yeasts Isolated from many extreme environments.</title>
        <authorList>
            <person name="Coleine C."/>
            <person name="Stajich J.E."/>
            <person name="Selbmann L."/>
        </authorList>
    </citation>
    <scope>NUCLEOTIDE SEQUENCE</scope>
    <source>
        <strain evidence="4">CCFEE 5312</strain>
    </source>
</reference>
<dbReference type="PANTHER" id="PTHR22889">
    <property type="entry name" value="WD REPEAT-CONTAINING PROTEIN 89"/>
    <property type="match status" value="1"/>
</dbReference>
<dbReference type="Pfam" id="PF00400">
    <property type="entry name" value="WD40"/>
    <property type="match status" value="2"/>
</dbReference>
<evidence type="ECO:0000313" key="5">
    <source>
        <dbReference type="Proteomes" id="UP001271007"/>
    </source>
</evidence>
<proteinExistence type="predicted"/>
<dbReference type="Proteomes" id="UP001271007">
    <property type="component" value="Unassembled WGS sequence"/>
</dbReference>
<dbReference type="SUPFAM" id="SSF50978">
    <property type="entry name" value="WD40 repeat-like"/>
    <property type="match status" value="1"/>
</dbReference>
<evidence type="ECO:0000256" key="3">
    <source>
        <dbReference type="PROSITE-ProRule" id="PRU00221"/>
    </source>
</evidence>
<gene>
    <name evidence="4" type="ORF">LTR09_009404</name>
</gene>
<dbReference type="EMBL" id="JAWDJX010000041">
    <property type="protein sequence ID" value="KAK3049226.1"/>
    <property type="molecule type" value="Genomic_DNA"/>
</dbReference>
<dbReference type="PANTHER" id="PTHR22889:SF0">
    <property type="entry name" value="WD REPEAT-CONTAINING PROTEIN 89"/>
    <property type="match status" value="1"/>
</dbReference>
<dbReference type="InterPro" id="IPR039328">
    <property type="entry name" value="WDR89"/>
</dbReference>
<sequence>MARCIASSTLGTPPDTYLYSLAQAGSTFATIGSDDTLRLFDISLNPLRKVSSAHAGLSCLTSFASGFATAGRDSLIRTWDTRAQRSNIQLSDPRGAGISSIACHDNLIAAGTESIKEGLGEVSVLLFDTRNPGAPVRSYVESHTDSITQLAFHPSQPSVLLSGSTDGLVSLFDLNIEEEEDALQQVLNPRSAVHCAGFLSPSQVYVVTTDEHFSIHSLSENGTGDSSSVLNIGDVRERLQCSYVVDLIPGPQPVLVCGHNVNQTLSIVQLDGEKGWGFGSAIDLPGAHGEEIVRDVMVLEREKKAMSCGEDGRVKVWDLASAVPRAPGSG</sequence>
<dbReference type="AlphaFoldDB" id="A0AAJ0DFK7"/>
<dbReference type="SMART" id="SM00320">
    <property type="entry name" value="WD40"/>
    <property type="match status" value="4"/>
</dbReference>
<evidence type="ECO:0008006" key="6">
    <source>
        <dbReference type="Google" id="ProtNLM"/>
    </source>
</evidence>
<dbReference type="InterPro" id="IPR036322">
    <property type="entry name" value="WD40_repeat_dom_sf"/>
</dbReference>
<keyword evidence="5" id="KW-1185">Reference proteome</keyword>
<dbReference type="Gene3D" id="2.130.10.10">
    <property type="entry name" value="YVTN repeat-like/Quinoprotein amine dehydrogenase"/>
    <property type="match status" value="2"/>
</dbReference>
<keyword evidence="1 3" id="KW-0853">WD repeat</keyword>
<dbReference type="PROSITE" id="PS50294">
    <property type="entry name" value="WD_REPEATS_REGION"/>
    <property type="match status" value="1"/>
</dbReference>
<dbReference type="PROSITE" id="PS50082">
    <property type="entry name" value="WD_REPEATS_2"/>
    <property type="match status" value="1"/>
</dbReference>
<dbReference type="InterPro" id="IPR001680">
    <property type="entry name" value="WD40_rpt"/>
</dbReference>
<accession>A0AAJ0DFK7</accession>
<comment type="caution">
    <text evidence="4">The sequence shown here is derived from an EMBL/GenBank/DDBJ whole genome shotgun (WGS) entry which is preliminary data.</text>
</comment>
<keyword evidence="2" id="KW-0677">Repeat</keyword>
<organism evidence="4 5">
    <name type="scientific">Extremus antarcticus</name>
    <dbReference type="NCBI Taxonomy" id="702011"/>
    <lineage>
        <taxon>Eukaryota</taxon>
        <taxon>Fungi</taxon>
        <taxon>Dikarya</taxon>
        <taxon>Ascomycota</taxon>
        <taxon>Pezizomycotina</taxon>
        <taxon>Dothideomycetes</taxon>
        <taxon>Dothideomycetidae</taxon>
        <taxon>Mycosphaerellales</taxon>
        <taxon>Extremaceae</taxon>
        <taxon>Extremus</taxon>
    </lineage>
</organism>
<dbReference type="InterPro" id="IPR015943">
    <property type="entry name" value="WD40/YVTN_repeat-like_dom_sf"/>
</dbReference>
<evidence type="ECO:0000256" key="1">
    <source>
        <dbReference type="ARBA" id="ARBA00022574"/>
    </source>
</evidence>
<evidence type="ECO:0000256" key="2">
    <source>
        <dbReference type="ARBA" id="ARBA00022737"/>
    </source>
</evidence>
<name>A0AAJ0DFK7_9PEZI</name>
<feature type="repeat" description="WD" evidence="3">
    <location>
        <begin position="140"/>
        <end position="182"/>
    </location>
</feature>
<protein>
    <recommendedName>
        <fullName evidence="6">WD40 repeat-like protein</fullName>
    </recommendedName>
</protein>